<gene>
    <name evidence="1" type="ORF">CCAM_LOCUS5020</name>
</gene>
<proteinExistence type="predicted"/>
<accession>A0A484KH55</accession>
<protein>
    <recommendedName>
        <fullName evidence="3">Myb-like domain-containing protein</fullName>
    </recommendedName>
</protein>
<dbReference type="EMBL" id="OOIL02000273">
    <property type="protein sequence ID" value="VFQ63244.1"/>
    <property type="molecule type" value="Genomic_DNA"/>
</dbReference>
<keyword evidence="2" id="KW-1185">Reference proteome</keyword>
<dbReference type="PANTHER" id="PTHR47430:SF4">
    <property type="entry name" value="GB|AAC33480.1"/>
    <property type="match status" value="1"/>
</dbReference>
<dbReference type="OrthoDB" id="39591at2759"/>
<name>A0A484KH55_9ASTE</name>
<evidence type="ECO:0008006" key="3">
    <source>
        <dbReference type="Google" id="ProtNLM"/>
    </source>
</evidence>
<dbReference type="Proteomes" id="UP000595140">
    <property type="component" value="Unassembled WGS sequence"/>
</dbReference>
<dbReference type="PANTHER" id="PTHR47430">
    <property type="entry name" value="GB|AAC33480.1"/>
    <property type="match status" value="1"/>
</dbReference>
<reference evidence="1 2" key="1">
    <citation type="submission" date="2018-04" db="EMBL/GenBank/DDBJ databases">
        <authorList>
            <person name="Vogel A."/>
        </authorList>
    </citation>
    <scope>NUCLEOTIDE SEQUENCE [LARGE SCALE GENOMIC DNA]</scope>
</reference>
<evidence type="ECO:0000313" key="2">
    <source>
        <dbReference type="Proteomes" id="UP000595140"/>
    </source>
</evidence>
<dbReference type="AlphaFoldDB" id="A0A484KH55"/>
<organism evidence="1 2">
    <name type="scientific">Cuscuta campestris</name>
    <dbReference type="NCBI Taxonomy" id="132261"/>
    <lineage>
        <taxon>Eukaryota</taxon>
        <taxon>Viridiplantae</taxon>
        <taxon>Streptophyta</taxon>
        <taxon>Embryophyta</taxon>
        <taxon>Tracheophyta</taxon>
        <taxon>Spermatophyta</taxon>
        <taxon>Magnoliopsida</taxon>
        <taxon>eudicotyledons</taxon>
        <taxon>Gunneridae</taxon>
        <taxon>Pentapetalae</taxon>
        <taxon>asterids</taxon>
        <taxon>lamiids</taxon>
        <taxon>Solanales</taxon>
        <taxon>Convolvulaceae</taxon>
        <taxon>Cuscuteae</taxon>
        <taxon>Cuscuta</taxon>
        <taxon>Cuscuta subgen. Grammica</taxon>
        <taxon>Cuscuta sect. Cleistogrammica</taxon>
    </lineage>
</organism>
<sequence>MVRVKKKKKKMMMMMMMKGKEETNNDEGVGDKNHNSINEGMSEVSDGNSEKVENIKYKKGEIKAVELVQGKRFSTQEDAIIKESVYENVEKHNLGEDGLNMVLKSSRELKRCWNEIAAAIPYRCYKSVYHHAQKVFLSRGRKWTEEEYTSQREFQEKTWESMVNVGRETWLIQSSHQQCVAQNKVAKSEELQMRCI</sequence>
<evidence type="ECO:0000313" key="1">
    <source>
        <dbReference type="EMBL" id="VFQ63244.1"/>
    </source>
</evidence>